<feature type="compositionally biased region" description="Low complexity" evidence="1">
    <location>
        <begin position="674"/>
        <end position="688"/>
    </location>
</feature>
<feature type="domain" description="Exostosin GT47" evidence="2">
    <location>
        <begin position="430"/>
        <end position="484"/>
    </location>
</feature>
<feature type="region of interest" description="Disordered" evidence="1">
    <location>
        <begin position="190"/>
        <end position="233"/>
    </location>
</feature>
<feature type="compositionally biased region" description="Basic and acidic residues" evidence="1">
    <location>
        <begin position="695"/>
        <end position="705"/>
    </location>
</feature>
<feature type="compositionally biased region" description="Basic and acidic residues" evidence="1">
    <location>
        <begin position="47"/>
        <end position="71"/>
    </location>
</feature>
<name>A0A8K0MIY2_9ROSA</name>
<dbReference type="OrthoDB" id="1924787at2759"/>
<evidence type="ECO:0000313" key="4">
    <source>
        <dbReference type="Proteomes" id="UP000796880"/>
    </source>
</evidence>
<dbReference type="Pfam" id="PF03016">
    <property type="entry name" value="Exostosin_GT47"/>
    <property type="match status" value="2"/>
</dbReference>
<feature type="compositionally biased region" description="Polar residues" evidence="1">
    <location>
        <begin position="149"/>
        <end position="161"/>
    </location>
</feature>
<feature type="compositionally biased region" description="Polar residues" evidence="1">
    <location>
        <begin position="127"/>
        <end position="141"/>
    </location>
</feature>
<evidence type="ECO:0000259" key="2">
    <source>
        <dbReference type="Pfam" id="PF03016"/>
    </source>
</evidence>
<dbReference type="PANTHER" id="PTHR33828:SF1">
    <property type="entry name" value="OS05G0596200 PROTEIN"/>
    <property type="match status" value="1"/>
</dbReference>
<feature type="region of interest" description="Disordered" evidence="1">
    <location>
        <begin position="522"/>
        <end position="556"/>
    </location>
</feature>
<evidence type="ECO:0000313" key="3">
    <source>
        <dbReference type="EMBL" id="KAF3447320.1"/>
    </source>
</evidence>
<protein>
    <recommendedName>
        <fullName evidence="2">Exostosin GT47 domain-containing protein</fullName>
    </recommendedName>
</protein>
<comment type="caution">
    <text evidence="3">The sequence shown here is derived from an EMBL/GenBank/DDBJ whole genome shotgun (WGS) entry which is preliminary data.</text>
</comment>
<dbReference type="InterPro" id="IPR040911">
    <property type="entry name" value="Exostosin_GT47"/>
</dbReference>
<proteinExistence type="predicted"/>
<dbReference type="Proteomes" id="UP000796880">
    <property type="component" value="Unassembled WGS sequence"/>
</dbReference>
<gene>
    <name evidence="3" type="ORF">FNV43_RR12506</name>
</gene>
<organism evidence="3 4">
    <name type="scientific">Rhamnella rubrinervis</name>
    <dbReference type="NCBI Taxonomy" id="2594499"/>
    <lineage>
        <taxon>Eukaryota</taxon>
        <taxon>Viridiplantae</taxon>
        <taxon>Streptophyta</taxon>
        <taxon>Embryophyta</taxon>
        <taxon>Tracheophyta</taxon>
        <taxon>Spermatophyta</taxon>
        <taxon>Magnoliopsida</taxon>
        <taxon>eudicotyledons</taxon>
        <taxon>Gunneridae</taxon>
        <taxon>Pentapetalae</taxon>
        <taxon>rosids</taxon>
        <taxon>fabids</taxon>
        <taxon>Rosales</taxon>
        <taxon>Rhamnaceae</taxon>
        <taxon>rhamnoid group</taxon>
        <taxon>Rhamneae</taxon>
        <taxon>Rhamnella</taxon>
    </lineage>
</organism>
<feature type="region of interest" description="Disordered" evidence="1">
    <location>
        <begin position="657"/>
        <end position="720"/>
    </location>
</feature>
<dbReference type="AlphaFoldDB" id="A0A8K0MIY2"/>
<feature type="compositionally biased region" description="Basic and acidic residues" evidence="1">
    <location>
        <begin position="543"/>
        <end position="556"/>
    </location>
</feature>
<reference evidence="3" key="1">
    <citation type="submission" date="2020-03" db="EMBL/GenBank/DDBJ databases">
        <title>A high-quality chromosome-level genome assembly of a woody plant with both climbing and erect habits, Rhamnella rubrinervis.</title>
        <authorList>
            <person name="Lu Z."/>
            <person name="Yang Y."/>
            <person name="Zhu X."/>
            <person name="Sun Y."/>
        </authorList>
    </citation>
    <scope>NUCLEOTIDE SEQUENCE</scope>
    <source>
        <strain evidence="3">BYM</strain>
        <tissue evidence="3">Leaf</tissue>
    </source>
</reference>
<feature type="region of interest" description="Disordered" evidence="1">
    <location>
        <begin position="46"/>
        <end position="161"/>
    </location>
</feature>
<keyword evidence="4" id="KW-1185">Reference proteome</keyword>
<feature type="domain" description="Exostosin GT47" evidence="2">
    <location>
        <begin position="292"/>
        <end position="426"/>
    </location>
</feature>
<accession>A0A8K0MIY2</accession>
<sequence>MDQGLINFYVSSAVIFILTRGSPSKSEINDNMTLLKGLNSTYADIGRTSRDRETDKGNNSNEKLRDSKVNDESGSSEGSNNSFPLVYNNSSHVELDKSSMSKNENVSANGPAPEEAREPPAHGISFKNITKDTNSSSSSVQPKDVGLPEQSNESSRALSPSSVANDTILKYTNTESRSPVISAVTANTTSVDKQAGVKKKDKRPGSLKNNRSRSKKKSIITVPKDKTSKKPTSVVSIPEMNKLLLQSHTGLMVTQWSSPVDQELFFAKLQIENAPITENDEILHLPLYRNLSMFKRSYELMEKILKVYLMEANKNVITKDPTKAHLFYLPYSSQMLKLKIYVPNSHKRANVIKYMKGYVDMIAMKYSFWNRTNGKDHFLAACHDWAPAETRGRMLSCIRALCNADLEVGFKIGKDVSLPETYANSVEVLGNKDSDMKIFDQITGANNKTDYFHYMKSSKYCICARGHEVNSPRVVEAIFYNCVPEDVPNLKNILLSISEERYMEMYGRVEKVQQHFLWHEQPVRPSNQDGSSRGKVDASLNKKKIESSTKQTVDSKQKSIVTKSEQVHQKQLWFIKNSCRFIKTTAGRSKTTTKTTTTTRVREKKQYTLTGQKYDPPEEREPLRIFYESLSKQIPSSEMAEFWMMEHGLLSPERAKKAYEKKQRRQKELRMGTPVKSSKPASKPESSKQQASRNGDIKAKRRIIDSDDDNFILSSKRRRD</sequence>
<dbReference type="PANTHER" id="PTHR33828">
    <property type="entry name" value="OS05G0596200 PROTEIN"/>
    <property type="match status" value="1"/>
</dbReference>
<evidence type="ECO:0000256" key="1">
    <source>
        <dbReference type="SAM" id="MobiDB-lite"/>
    </source>
</evidence>
<dbReference type="EMBL" id="VOIH02000005">
    <property type="protein sequence ID" value="KAF3447320.1"/>
    <property type="molecule type" value="Genomic_DNA"/>
</dbReference>
<feature type="compositionally biased region" description="Low complexity" evidence="1">
    <location>
        <begin position="72"/>
        <end position="82"/>
    </location>
</feature>
<feature type="compositionally biased region" description="Basic and acidic residues" evidence="1">
    <location>
        <begin position="657"/>
        <end position="670"/>
    </location>
</feature>